<dbReference type="NCBIfam" id="TIGR00305">
    <property type="entry name" value="putative toxin-antitoxin system toxin component, PIN family"/>
    <property type="match status" value="1"/>
</dbReference>
<accession>A0ABT1FHX7</accession>
<dbReference type="RefSeq" id="WP_253524770.1">
    <property type="nucleotide sequence ID" value="NZ_JAMZEL010000001.1"/>
</dbReference>
<proteinExistence type="predicted"/>
<dbReference type="PANTHER" id="PTHR34610">
    <property type="entry name" value="SSL7007 PROTEIN"/>
    <property type="match status" value="1"/>
</dbReference>
<reference evidence="2 3" key="1">
    <citation type="submission" date="2022-06" db="EMBL/GenBank/DDBJ databases">
        <title>Runella sp. S5 genome sequencing.</title>
        <authorList>
            <person name="Park S."/>
        </authorList>
    </citation>
    <scope>NUCLEOTIDE SEQUENCE [LARGE SCALE GENOMIC DNA]</scope>
    <source>
        <strain evidence="2 3">S5</strain>
    </source>
</reference>
<dbReference type="PANTHER" id="PTHR34610:SF3">
    <property type="entry name" value="SSL7007 PROTEIN"/>
    <property type="match status" value="1"/>
</dbReference>
<evidence type="ECO:0000313" key="3">
    <source>
        <dbReference type="Proteomes" id="UP001204772"/>
    </source>
</evidence>
<evidence type="ECO:0000313" key="2">
    <source>
        <dbReference type="EMBL" id="MCP1381312.1"/>
    </source>
</evidence>
<dbReference type="InterPro" id="IPR029060">
    <property type="entry name" value="PIN-like_dom_sf"/>
</dbReference>
<gene>
    <name evidence="2" type="ORF">NCI00_02710</name>
</gene>
<organism evidence="2 3">
    <name type="scientific">Runella salmonicolor</name>
    <dbReference type="NCBI Taxonomy" id="2950278"/>
    <lineage>
        <taxon>Bacteria</taxon>
        <taxon>Pseudomonadati</taxon>
        <taxon>Bacteroidota</taxon>
        <taxon>Cytophagia</taxon>
        <taxon>Cytophagales</taxon>
        <taxon>Spirosomataceae</taxon>
        <taxon>Runella</taxon>
    </lineage>
</organism>
<keyword evidence="3" id="KW-1185">Reference proteome</keyword>
<comment type="caution">
    <text evidence="2">The sequence shown here is derived from an EMBL/GenBank/DDBJ whole genome shotgun (WGS) entry which is preliminary data.</text>
</comment>
<sequence>MIRVVIDTNIFVRAISGRSFSNFIFDLLFNNQITLCVSTDILLEYEEIITKIYDSTTAELVIGALLLLPNVHRTEVYFDLRLIIQDADDDKFVNCAFATNAHCIVSDDRHFSVLDKIPFPKIPVLKFTEFKEFIKI</sequence>
<dbReference type="EMBL" id="JAMZEL010000001">
    <property type="protein sequence ID" value="MCP1381312.1"/>
    <property type="molecule type" value="Genomic_DNA"/>
</dbReference>
<dbReference type="SUPFAM" id="SSF88723">
    <property type="entry name" value="PIN domain-like"/>
    <property type="match status" value="1"/>
</dbReference>
<dbReference type="Pfam" id="PF13470">
    <property type="entry name" value="PIN_3"/>
    <property type="match status" value="1"/>
</dbReference>
<protein>
    <submittedName>
        <fullName evidence="2">Toxin-antitoxin system toxin component, PIN family</fullName>
    </submittedName>
</protein>
<dbReference type="Proteomes" id="UP001204772">
    <property type="component" value="Unassembled WGS sequence"/>
</dbReference>
<feature type="domain" description="PIN" evidence="1">
    <location>
        <begin position="3"/>
        <end position="110"/>
    </location>
</feature>
<dbReference type="InterPro" id="IPR002850">
    <property type="entry name" value="PIN_toxin-like"/>
</dbReference>
<name>A0ABT1FHX7_9BACT</name>
<evidence type="ECO:0000259" key="1">
    <source>
        <dbReference type="Pfam" id="PF13470"/>
    </source>
</evidence>
<dbReference type="InterPro" id="IPR002716">
    <property type="entry name" value="PIN_dom"/>
</dbReference>